<feature type="signal peptide" evidence="1">
    <location>
        <begin position="1"/>
        <end position="21"/>
    </location>
</feature>
<sequence length="154" mass="14841">MTRYPLLAGALLLATSISAFADSSIGNNGSQTIGMGAISILAAPVLSVGAASQGRGESALGPVLAVTGSAYVIAGIVQGAGDVAELTLESVQGGAKLLVKAAGSAVKASGAAVGASVQVTATASGTLLVTSGKVLAFIPNKLGEALLEHSRVPE</sequence>
<keyword evidence="1" id="KW-0732">Signal</keyword>
<gene>
    <name evidence="2" type="ORF">ABI908_13850</name>
</gene>
<comment type="caution">
    <text evidence="2">The sequence shown here is derived from an EMBL/GenBank/DDBJ whole genome shotgun (WGS) entry which is preliminary data.</text>
</comment>
<dbReference type="Proteomes" id="UP001462502">
    <property type="component" value="Unassembled WGS sequence"/>
</dbReference>
<name>A0ABV0IV94_9NEIS</name>
<accession>A0ABV0IV94</accession>
<proteinExistence type="predicted"/>
<feature type="chain" id="PRO_5046160322" evidence="1">
    <location>
        <begin position="22"/>
        <end position="154"/>
    </location>
</feature>
<organism evidence="2 3">
    <name type="scientific">Chromobacterium phragmitis</name>
    <dbReference type="NCBI Taxonomy" id="2202141"/>
    <lineage>
        <taxon>Bacteria</taxon>
        <taxon>Pseudomonadati</taxon>
        <taxon>Pseudomonadota</taxon>
        <taxon>Betaproteobacteria</taxon>
        <taxon>Neisseriales</taxon>
        <taxon>Chromobacteriaceae</taxon>
        <taxon>Chromobacterium</taxon>
    </lineage>
</organism>
<evidence type="ECO:0000256" key="1">
    <source>
        <dbReference type="SAM" id="SignalP"/>
    </source>
</evidence>
<reference evidence="2 3" key="1">
    <citation type="submission" date="2024-05" db="EMBL/GenBank/DDBJ databases">
        <authorList>
            <person name="De Oliveira J.P."/>
            <person name="Noriler S.A."/>
            <person name="De Oliveira A.G."/>
            <person name="Sipoli D.S."/>
        </authorList>
    </citation>
    <scope>NUCLEOTIDE SEQUENCE [LARGE SCALE GENOMIC DNA]</scope>
    <source>
        <strain evidence="2 3">LABIM192</strain>
    </source>
</reference>
<dbReference type="EMBL" id="JBDXMI010000001">
    <property type="protein sequence ID" value="MEO9385175.1"/>
    <property type="molecule type" value="Genomic_DNA"/>
</dbReference>
<evidence type="ECO:0000313" key="2">
    <source>
        <dbReference type="EMBL" id="MEO9385175.1"/>
    </source>
</evidence>
<evidence type="ECO:0000313" key="3">
    <source>
        <dbReference type="Proteomes" id="UP001462502"/>
    </source>
</evidence>
<keyword evidence="3" id="KW-1185">Reference proteome</keyword>
<protein>
    <submittedName>
        <fullName evidence="2">Uncharacterized protein</fullName>
    </submittedName>
</protein>
<dbReference type="RefSeq" id="WP_347936204.1">
    <property type="nucleotide sequence ID" value="NZ_CP158160.1"/>
</dbReference>